<evidence type="ECO:0000313" key="7">
    <source>
        <dbReference type="Proteomes" id="UP001171606"/>
    </source>
</evidence>
<dbReference type="CDD" id="cd06170">
    <property type="entry name" value="LuxR_C_like"/>
    <property type="match status" value="1"/>
</dbReference>
<dbReference type="RefSeq" id="WP_301756813.1">
    <property type="nucleotide sequence ID" value="NZ_JAUJSQ010000011.1"/>
</dbReference>
<dbReference type="PANTHER" id="PTHR43214:SF17">
    <property type="entry name" value="TRANSCRIPTIONAL REGULATORY PROTEIN RCSB"/>
    <property type="match status" value="1"/>
</dbReference>
<feature type="domain" description="HTH luxR-type" evidence="4">
    <location>
        <begin position="150"/>
        <end position="215"/>
    </location>
</feature>
<dbReference type="PROSITE" id="PS50110">
    <property type="entry name" value="RESPONSE_REGULATORY"/>
    <property type="match status" value="1"/>
</dbReference>
<evidence type="ECO:0000259" key="5">
    <source>
        <dbReference type="PROSITE" id="PS50110"/>
    </source>
</evidence>
<dbReference type="InterPro" id="IPR058245">
    <property type="entry name" value="NreC/VraR/RcsB-like_REC"/>
</dbReference>
<evidence type="ECO:0000256" key="3">
    <source>
        <dbReference type="PROSITE-ProRule" id="PRU00169"/>
    </source>
</evidence>
<gene>
    <name evidence="6" type="ORF">QZM52_25965</name>
</gene>
<dbReference type="Gene3D" id="1.10.10.10">
    <property type="entry name" value="Winged helix-like DNA-binding domain superfamily/Winged helix DNA-binding domain"/>
    <property type="match status" value="1"/>
</dbReference>
<sequence length="238" mass="26061">MNSLKIRLAIADDHPVLLYGVQHALSDIPTIQVVGSARNSTELIELLERSPCDVLMTDYAMPGGEYGDGLSMLALLRRRFPLLKIMVLTAGINPAIVLEIARIGIRSVLNKVDDIGHLITAIHTVFAGAAYYSPGAQHLLHAAPSDYMPDTMSATTLTKREAEVLRLYVAGMSINEIATQMRRTKQTISAQKQRAMRKLGVDRDVDLFRAAYEMGFGTAVPESQCESSAPWQNVGHEA</sequence>
<protein>
    <submittedName>
        <fullName evidence="6">Response regulator transcription factor</fullName>
    </submittedName>
</protein>
<dbReference type="SMART" id="SM00448">
    <property type="entry name" value="REC"/>
    <property type="match status" value="1"/>
</dbReference>
<evidence type="ECO:0000256" key="1">
    <source>
        <dbReference type="ARBA" id="ARBA00022553"/>
    </source>
</evidence>
<reference evidence="6" key="1">
    <citation type="submission" date="2023-07" db="EMBL/GenBank/DDBJ databases">
        <title>A collection of bacterial strains from the Burkholderia cepacia Research Laboratory and Repository.</title>
        <authorList>
            <person name="Lipuma J."/>
            <person name="Spilker T."/>
            <person name="Caverly L."/>
        </authorList>
    </citation>
    <scope>NUCLEOTIDE SEQUENCE</scope>
    <source>
        <strain evidence="6">AU42020</strain>
    </source>
</reference>
<dbReference type="InterPro" id="IPR001789">
    <property type="entry name" value="Sig_transdc_resp-reg_receiver"/>
</dbReference>
<dbReference type="Proteomes" id="UP001171606">
    <property type="component" value="Unassembled WGS sequence"/>
</dbReference>
<keyword evidence="1 3" id="KW-0597">Phosphoprotein</keyword>
<dbReference type="EMBL" id="JAUJSQ010000011">
    <property type="protein sequence ID" value="MDN7934728.1"/>
    <property type="molecule type" value="Genomic_DNA"/>
</dbReference>
<dbReference type="InterPro" id="IPR039420">
    <property type="entry name" value="WalR-like"/>
</dbReference>
<keyword evidence="7" id="KW-1185">Reference proteome</keyword>
<dbReference type="InterPro" id="IPR016032">
    <property type="entry name" value="Sig_transdc_resp-reg_C-effctor"/>
</dbReference>
<dbReference type="SUPFAM" id="SSF52172">
    <property type="entry name" value="CheY-like"/>
    <property type="match status" value="1"/>
</dbReference>
<dbReference type="PROSITE" id="PS50043">
    <property type="entry name" value="HTH_LUXR_2"/>
    <property type="match status" value="1"/>
</dbReference>
<comment type="caution">
    <text evidence="6">The sequence shown here is derived from an EMBL/GenBank/DDBJ whole genome shotgun (WGS) entry which is preliminary data.</text>
</comment>
<evidence type="ECO:0000259" key="4">
    <source>
        <dbReference type="PROSITE" id="PS50043"/>
    </source>
</evidence>
<dbReference type="Gene3D" id="3.40.50.2300">
    <property type="match status" value="1"/>
</dbReference>
<dbReference type="InterPro" id="IPR011006">
    <property type="entry name" value="CheY-like_superfamily"/>
</dbReference>
<keyword evidence="2" id="KW-0238">DNA-binding</keyword>
<feature type="domain" description="Response regulatory" evidence="5">
    <location>
        <begin position="7"/>
        <end position="126"/>
    </location>
</feature>
<dbReference type="PRINTS" id="PR00038">
    <property type="entry name" value="HTHLUXR"/>
</dbReference>
<dbReference type="InterPro" id="IPR000792">
    <property type="entry name" value="Tscrpt_reg_LuxR_C"/>
</dbReference>
<name>A0ABT8PJY0_9BURK</name>
<evidence type="ECO:0000313" key="6">
    <source>
        <dbReference type="EMBL" id="MDN7934728.1"/>
    </source>
</evidence>
<proteinExistence type="predicted"/>
<feature type="modified residue" description="4-aspartylphosphate" evidence="3">
    <location>
        <position position="58"/>
    </location>
</feature>
<organism evidence="6 7">
    <name type="scientific">Burkholderia metallica</name>
    <dbReference type="NCBI Taxonomy" id="488729"/>
    <lineage>
        <taxon>Bacteria</taxon>
        <taxon>Pseudomonadati</taxon>
        <taxon>Pseudomonadota</taxon>
        <taxon>Betaproteobacteria</taxon>
        <taxon>Burkholderiales</taxon>
        <taxon>Burkholderiaceae</taxon>
        <taxon>Burkholderia</taxon>
        <taxon>Burkholderia cepacia complex</taxon>
    </lineage>
</organism>
<dbReference type="PANTHER" id="PTHR43214">
    <property type="entry name" value="TWO-COMPONENT RESPONSE REGULATOR"/>
    <property type="match status" value="1"/>
</dbReference>
<dbReference type="SMART" id="SM00421">
    <property type="entry name" value="HTH_LUXR"/>
    <property type="match status" value="1"/>
</dbReference>
<evidence type="ECO:0000256" key="2">
    <source>
        <dbReference type="ARBA" id="ARBA00023125"/>
    </source>
</evidence>
<dbReference type="Pfam" id="PF00196">
    <property type="entry name" value="GerE"/>
    <property type="match status" value="1"/>
</dbReference>
<dbReference type="SUPFAM" id="SSF46894">
    <property type="entry name" value="C-terminal effector domain of the bipartite response regulators"/>
    <property type="match status" value="1"/>
</dbReference>
<dbReference type="InterPro" id="IPR036388">
    <property type="entry name" value="WH-like_DNA-bd_sf"/>
</dbReference>
<dbReference type="Pfam" id="PF00072">
    <property type="entry name" value="Response_reg"/>
    <property type="match status" value="1"/>
</dbReference>
<accession>A0ABT8PJY0</accession>
<dbReference type="CDD" id="cd17535">
    <property type="entry name" value="REC_NarL-like"/>
    <property type="match status" value="1"/>
</dbReference>